<dbReference type="PANTHER" id="PTHR12993">
    <property type="entry name" value="N-ACETYLGLUCOSAMINYL-PHOSPHATIDYLINOSITOL DE-N-ACETYLASE-RELATED"/>
    <property type="match status" value="1"/>
</dbReference>
<evidence type="ECO:0000313" key="3">
    <source>
        <dbReference type="EMBL" id="MDP5226580.1"/>
    </source>
</evidence>
<evidence type="ECO:0000313" key="4">
    <source>
        <dbReference type="Proteomes" id="UP001232725"/>
    </source>
</evidence>
<dbReference type="Pfam" id="PF02585">
    <property type="entry name" value="PIG-L"/>
    <property type="match status" value="1"/>
</dbReference>
<protein>
    <submittedName>
        <fullName evidence="3">PIG-L deacetylase family protein</fullName>
    </submittedName>
</protein>
<accession>A0ABT9IN86</accession>
<proteinExistence type="predicted"/>
<sequence>MSTMLLAAALVFGIVAAVLALTPKGTRWIIRQFRHALTLRTVLLAGAVSMAALSAAALILPGHPHVLSDLVVMDGGLLGGLGVAASIFQRNKHPFATPRRVLAIGAHPDDLELACGATLAKLADGGHQVKTLVMSRGTVGGDDQVRILEAQRGSSFLGSRDTTVFDFEDTRLADASQDMVNAIEREIRDFKPDVVLTHSVNDYHQDHLAVHLATMRAARQHSAILCFESPSVTKDFTPSFYIDVDGYVDVKVEAVALHRDQAGKPYMTSERVRGQMAFRGAQVKKPAAEGFEAVRLLGSAVGDL</sequence>
<feature type="transmembrane region" description="Helical" evidence="2">
    <location>
        <begin position="67"/>
        <end position="88"/>
    </location>
</feature>
<keyword evidence="1" id="KW-0862">Zinc</keyword>
<dbReference type="InterPro" id="IPR024078">
    <property type="entry name" value="LmbE-like_dom_sf"/>
</dbReference>
<name>A0ABT9IN86_9MICC</name>
<dbReference type="EMBL" id="JAVALS010000002">
    <property type="protein sequence ID" value="MDP5226580.1"/>
    <property type="molecule type" value="Genomic_DNA"/>
</dbReference>
<keyword evidence="4" id="KW-1185">Reference proteome</keyword>
<dbReference type="SUPFAM" id="SSF102588">
    <property type="entry name" value="LmbE-like"/>
    <property type="match status" value="1"/>
</dbReference>
<gene>
    <name evidence="3" type="ORF">Q9R02_05360</name>
</gene>
<keyword evidence="2" id="KW-0812">Transmembrane</keyword>
<reference evidence="3 4" key="1">
    <citation type="submission" date="2023-08" db="EMBL/GenBank/DDBJ databases">
        <title>Arthrobacter horti sp. nov., isolated from forest soil.</title>
        <authorList>
            <person name="Park M."/>
        </authorList>
    </citation>
    <scope>NUCLEOTIDE SEQUENCE [LARGE SCALE GENOMIC DNA]</scope>
    <source>
        <strain evidence="3 4">YJM1</strain>
    </source>
</reference>
<evidence type="ECO:0000256" key="1">
    <source>
        <dbReference type="ARBA" id="ARBA00022833"/>
    </source>
</evidence>
<feature type="transmembrane region" description="Helical" evidence="2">
    <location>
        <begin position="36"/>
        <end position="60"/>
    </location>
</feature>
<keyword evidence="2" id="KW-1133">Transmembrane helix</keyword>
<keyword evidence="2" id="KW-0472">Membrane</keyword>
<organism evidence="3 4">
    <name type="scientific">Arthrobacter horti</name>
    <dbReference type="NCBI Taxonomy" id="3068273"/>
    <lineage>
        <taxon>Bacteria</taxon>
        <taxon>Bacillati</taxon>
        <taxon>Actinomycetota</taxon>
        <taxon>Actinomycetes</taxon>
        <taxon>Micrococcales</taxon>
        <taxon>Micrococcaceae</taxon>
        <taxon>Arthrobacter</taxon>
    </lineage>
</organism>
<dbReference type="PANTHER" id="PTHR12993:SF11">
    <property type="entry name" value="N-ACETYLGLUCOSAMINYL-PHOSPHATIDYLINOSITOL DE-N-ACETYLASE"/>
    <property type="match status" value="1"/>
</dbReference>
<dbReference type="Gene3D" id="3.40.50.10320">
    <property type="entry name" value="LmbE-like"/>
    <property type="match status" value="1"/>
</dbReference>
<evidence type="ECO:0000256" key="2">
    <source>
        <dbReference type="SAM" id="Phobius"/>
    </source>
</evidence>
<dbReference type="InterPro" id="IPR003737">
    <property type="entry name" value="GlcNAc_PI_deacetylase-related"/>
</dbReference>
<dbReference type="RefSeq" id="WP_305995623.1">
    <property type="nucleotide sequence ID" value="NZ_JAVALS010000002.1"/>
</dbReference>
<comment type="caution">
    <text evidence="3">The sequence shown here is derived from an EMBL/GenBank/DDBJ whole genome shotgun (WGS) entry which is preliminary data.</text>
</comment>
<dbReference type="Proteomes" id="UP001232725">
    <property type="component" value="Unassembled WGS sequence"/>
</dbReference>